<comment type="caution">
    <text evidence="6">The sequence shown here is derived from an EMBL/GenBank/DDBJ whole genome shotgun (WGS) entry which is preliminary data.</text>
</comment>
<dbReference type="Gene3D" id="3.40.50.300">
    <property type="entry name" value="P-loop containing nucleotide triphosphate hydrolases"/>
    <property type="match status" value="1"/>
</dbReference>
<dbReference type="AlphaFoldDB" id="A0A1G1VS76"/>
<dbReference type="Pfam" id="PF13177">
    <property type="entry name" value="DNA_pol3_delta2"/>
    <property type="match status" value="1"/>
</dbReference>
<proteinExistence type="inferred from homology"/>
<evidence type="ECO:0000259" key="5">
    <source>
        <dbReference type="SMART" id="SM00382"/>
    </source>
</evidence>
<dbReference type="GO" id="GO:0005524">
    <property type="term" value="F:ATP binding"/>
    <property type="evidence" value="ECO:0007669"/>
    <property type="project" value="UniProtKB-KW"/>
</dbReference>
<evidence type="ECO:0000256" key="2">
    <source>
        <dbReference type="ARBA" id="ARBA00049244"/>
    </source>
</evidence>
<dbReference type="NCBIfam" id="TIGR02397">
    <property type="entry name" value="dnaX_nterm"/>
    <property type="match status" value="1"/>
</dbReference>
<evidence type="ECO:0000256" key="3">
    <source>
        <dbReference type="RuleBase" id="RU364063"/>
    </source>
</evidence>
<dbReference type="GO" id="GO:0006261">
    <property type="term" value="P:DNA-templated DNA replication"/>
    <property type="evidence" value="ECO:0007669"/>
    <property type="project" value="TreeGrafter"/>
</dbReference>
<accession>A0A1G1VS76</accession>
<dbReference type="SUPFAM" id="SSF52540">
    <property type="entry name" value="P-loop containing nucleoside triphosphate hydrolases"/>
    <property type="match status" value="1"/>
</dbReference>
<sequence length="515" mass="56589">MTFYLKYRPQTAAGLDLHSVRQEFEAILASGRFAHAYLFAGPRGTGKTSAARILAKIVNCKRNEKASDSGKRLSEPCNVCVSCREITQGNALDLFEIDAASNRGIDDIRELRERIKLAPARSRFKVYIIDEVHMLTQEAFNALLKTLEEPPLHALFILCTTEPEKLPATVSSRCTRITFPKASVSEVVTSLTKGVRSEGLSVAPEVLQALAKNVDGSFRDGMKYLEQLSLRATGRRKRISLEDVQRVVGGGRQVSVRRLLTALSEHNTDQAFGELARVTEEEVSLENYAREILEMLRLLLLSELGVVKTEPIKGLDLASVRLLITLFARAAVSLRSAVVPQLPLELAVAEWLGSSSGKQTSEPAVAVGIKASASPADPQKQRDNAGGKVPGKPSSVTFKTVVERWTKVLDTLRPQNHSLEALLKAAKPLELEGDSLVVEVAYPFHKQQLELGRYKTMVEAAMAEVFSTPLILRYVLRKATPAISPAMRKHENISGAVEDEEIVRVAEEIFGGKET</sequence>
<keyword evidence="3" id="KW-0548">Nucleotidyltransferase</keyword>
<name>A0A1G1VS76_9BACT</name>
<keyword evidence="3" id="KW-0547">Nucleotide-binding</keyword>
<dbReference type="SMART" id="SM00382">
    <property type="entry name" value="AAA"/>
    <property type="match status" value="1"/>
</dbReference>
<dbReference type="PANTHER" id="PTHR11669">
    <property type="entry name" value="REPLICATION FACTOR C / DNA POLYMERASE III GAMMA-TAU SUBUNIT"/>
    <property type="match status" value="1"/>
</dbReference>
<dbReference type="CDD" id="cd00009">
    <property type="entry name" value="AAA"/>
    <property type="match status" value="1"/>
</dbReference>
<dbReference type="EC" id="2.7.7.7" evidence="3"/>
<dbReference type="InterPro" id="IPR027417">
    <property type="entry name" value="P-loop_NTPase"/>
</dbReference>
<dbReference type="Gene3D" id="3.30.300.180">
    <property type="match status" value="1"/>
</dbReference>
<evidence type="ECO:0000256" key="4">
    <source>
        <dbReference type="SAM" id="MobiDB-lite"/>
    </source>
</evidence>
<comment type="catalytic activity">
    <reaction evidence="2 3">
        <text>DNA(n) + a 2'-deoxyribonucleoside 5'-triphosphate = DNA(n+1) + diphosphate</text>
        <dbReference type="Rhea" id="RHEA:22508"/>
        <dbReference type="Rhea" id="RHEA-COMP:17339"/>
        <dbReference type="Rhea" id="RHEA-COMP:17340"/>
        <dbReference type="ChEBI" id="CHEBI:33019"/>
        <dbReference type="ChEBI" id="CHEBI:61560"/>
        <dbReference type="ChEBI" id="CHEBI:173112"/>
        <dbReference type="EC" id="2.7.7.7"/>
    </reaction>
</comment>
<comment type="function">
    <text evidence="3">DNA polymerase III is a complex, multichain enzyme responsible for most of the replicative synthesis in bacteria. This DNA polymerase also exhibits 3' to 5' exonuclease activity.</text>
</comment>
<dbReference type="EMBL" id="MHCJ01000003">
    <property type="protein sequence ID" value="OGY18253.1"/>
    <property type="molecule type" value="Genomic_DNA"/>
</dbReference>
<keyword evidence="1 3" id="KW-0239">DNA-directed DNA polymerase</keyword>
<keyword evidence="3" id="KW-0067">ATP-binding</keyword>
<dbReference type="Gene3D" id="1.10.8.60">
    <property type="match status" value="1"/>
</dbReference>
<reference evidence="6 7" key="1">
    <citation type="journal article" date="2016" name="Nat. Commun.">
        <title>Thousands of microbial genomes shed light on interconnected biogeochemical processes in an aquifer system.</title>
        <authorList>
            <person name="Anantharaman K."/>
            <person name="Brown C.T."/>
            <person name="Hug L.A."/>
            <person name="Sharon I."/>
            <person name="Castelle C.J."/>
            <person name="Probst A.J."/>
            <person name="Thomas B.C."/>
            <person name="Singh A."/>
            <person name="Wilkins M.J."/>
            <person name="Karaoz U."/>
            <person name="Brodie E.L."/>
            <person name="Williams K.H."/>
            <person name="Hubbard S.S."/>
            <person name="Banfield J.F."/>
        </authorList>
    </citation>
    <scope>NUCLEOTIDE SEQUENCE [LARGE SCALE GENOMIC DNA]</scope>
</reference>
<dbReference type="PANTHER" id="PTHR11669:SF0">
    <property type="entry name" value="PROTEIN STICHEL-LIKE 2"/>
    <property type="match status" value="1"/>
</dbReference>
<dbReference type="InterPro" id="IPR038454">
    <property type="entry name" value="DnaA_N_sf"/>
</dbReference>
<feature type="domain" description="AAA+ ATPase" evidence="5">
    <location>
        <begin position="33"/>
        <end position="183"/>
    </location>
</feature>
<evidence type="ECO:0000313" key="7">
    <source>
        <dbReference type="Proteomes" id="UP000179233"/>
    </source>
</evidence>
<comment type="similarity">
    <text evidence="3">Belongs to the DnaX/STICHEL family.</text>
</comment>
<dbReference type="Proteomes" id="UP000179233">
    <property type="component" value="Unassembled WGS sequence"/>
</dbReference>
<dbReference type="InterPro" id="IPR050238">
    <property type="entry name" value="DNA_Rep/Repair_Clamp_Loader"/>
</dbReference>
<gene>
    <name evidence="3" type="primary">dnaX</name>
    <name evidence="6" type="ORF">A2786_01905</name>
</gene>
<evidence type="ECO:0000313" key="6">
    <source>
        <dbReference type="EMBL" id="OGY18253.1"/>
    </source>
</evidence>
<keyword evidence="3" id="KW-0235">DNA replication</keyword>
<dbReference type="GO" id="GO:0003887">
    <property type="term" value="F:DNA-directed DNA polymerase activity"/>
    <property type="evidence" value="ECO:0007669"/>
    <property type="project" value="UniProtKB-KW"/>
</dbReference>
<dbReference type="InterPro" id="IPR003593">
    <property type="entry name" value="AAA+_ATPase"/>
</dbReference>
<evidence type="ECO:0000256" key="1">
    <source>
        <dbReference type="ARBA" id="ARBA00022932"/>
    </source>
</evidence>
<keyword evidence="3" id="KW-0808">Transferase</keyword>
<organism evidence="6 7">
    <name type="scientific">Candidatus Chisholmbacteria bacterium RIFCSPHIGHO2_01_FULL_52_32</name>
    <dbReference type="NCBI Taxonomy" id="1797591"/>
    <lineage>
        <taxon>Bacteria</taxon>
        <taxon>Candidatus Chisholmiibacteriota</taxon>
    </lineage>
</organism>
<comment type="subunit">
    <text evidence="3">DNA polymerase III contains a core (composed of alpha, epsilon and theta chains) that associates with a tau subunit. This core dimerizes to form the POLIII' complex. PolIII' associates with the gamma complex (composed of gamma, delta, delta', psi and chi chains) and with the beta chain to form the complete DNA polymerase III complex.</text>
</comment>
<feature type="region of interest" description="Disordered" evidence="4">
    <location>
        <begin position="372"/>
        <end position="393"/>
    </location>
</feature>
<protein>
    <recommendedName>
        <fullName evidence="3">DNA polymerase III subunit gamma/tau</fullName>
        <ecNumber evidence="3">2.7.7.7</ecNumber>
    </recommendedName>
</protein>
<dbReference type="InterPro" id="IPR012763">
    <property type="entry name" value="DNA_pol_III_sug/sutau_N"/>
</dbReference>
<dbReference type="GO" id="GO:0009360">
    <property type="term" value="C:DNA polymerase III complex"/>
    <property type="evidence" value="ECO:0007669"/>
    <property type="project" value="InterPro"/>
</dbReference>